<dbReference type="CDD" id="cd01392">
    <property type="entry name" value="HTH_LacI"/>
    <property type="match status" value="1"/>
</dbReference>
<evidence type="ECO:0000256" key="4">
    <source>
        <dbReference type="ARBA" id="ARBA00023163"/>
    </source>
</evidence>
<evidence type="ECO:0000313" key="7">
    <source>
        <dbReference type="Proteomes" id="UP000533306"/>
    </source>
</evidence>
<organism evidence="6 7">
    <name type="scientific">Aquamicrobium lusatiense</name>
    <dbReference type="NCBI Taxonomy" id="89772"/>
    <lineage>
        <taxon>Bacteria</taxon>
        <taxon>Pseudomonadati</taxon>
        <taxon>Pseudomonadota</taxon>
        <taxon>Alphaproteobacteria</taxon>
        <taxon>Hyphomicrobiales</taxon>
        <taxon>Phyllobacteriaceae</taxon>
        <taxon>Aquamicrobium</taxon>
    </lineage>
</organism>
<reference evidence="6 7" key="1">
    <citation type="submission" date="2020-08" db="EMBL/GenBank/DDBJ databases">
        <title>Genomic Encyclopedia of Type Strains, Phase IV (KMG-IV): sequencing the most valuable type-strain genomes for metagenomic binning, comparative biology and taxonomic classification.</title>
        <authorList>
            <person name="Goeker M."/>
        </authorList>
    </citation>
    <scope>NUCLEOTIDE SEQUENCE [LARGE SCALE GENOMIC DNA]</scope>
    <source>
        <strain evidence="6 7">DSM 11099</strain>
    </source>
</reference>
<keyword evidence="1" id="KW-0678">Repressor</keyword>
<dbReference type="SUPFAM" id="SSF47413">
    <property type="entry name" value="lambda repressor-like DNA-binding domains"/>
    <property type="match status" value="1"/>
</dbReference>
<dbReference type="AlphaFoldDB" id="A0A7W9S0W4"/>
<dbReference type="CDD" id="cd06289">
    <property type="entry name" value="PBP1_MalI-like"/>
    <property type="match status" value="1"/>
</dbReference>
<evidence type="ECO:0000256" key="3">
    <source>
        <dbReference type="ARBA" id="ARBA00023125"/>
    </source>
</evidence>
<dbReference type="InterPro" id="IPR028082">
    <property type="entry name" value="Peripla_BP_I"/>
</dbReference>
<dbReference type="GO" id="GO:0003700">
    <property type="term" value="F:DNA-binding transcription factor activity"/>
    <property type="evidence" value="ECO:0007669"/>
    <property type="project" value="TreeGrafter"/>
</dbReference>
<dbReference type="Gene3D" id="1.10.260.40">
    <property type="entry name" value="lambda repressor-like DNA-binding domains"/>
    <property type="match status" value="1"/>
</dbReference>
<sequence>MFSGGASTLAQKVKLSTIADALGVSTATVSLALRDSPLVAGSTRERIKEHAREIGYIYNRRAASLRTSRSGIVGVVVHDIMNPFYAEILRSIEHELDRSRQTFLLSNHYDKLDKQRTFIDTLLQLGADGVIMSPAIDTPAADIRMAEENGLPAVLIARDVEGAHVPVFRGDDAYGTALATNHLISLGHKRIAMVGGNDQTSTGRDRYQGYLNAMQAAGLEVQPTWRIAGPRTKQGGFEAANQLLALKDKPTAACCWNDLVAIGLMNGISRAGLTPGVDISVTGYDDLEEAAIATPALTTVWNGQREVGRRAASALLDKLNGQTVGQTQELIRPELHVRQSTGRPVER</sequence>
<dbReference type="SMART" id="SM00354">
    <property type="entry name" value="HTH_LACI"/>
    <property type="match status" value="1"/>
</dbReference>
<keyword evidence="4" id="KW-0804">Transcription</keyword>
<dbReference type="EMBL" id="JACHEU010000001">
    <property type="protein sequence ID" value="MBB6012057.1"/>
    <property type="molecule type" value="Genomic_DNA"/>
</dbReference>
<dbReference type="InterPro" id="IPR010982">
    <property type="entry name" value="Lambda_DNA-bd_dom_sf"/>
</dbReference>
<name>A0A7W9S0W4_9HYPH</name>
<dbReference type="Gene3D" id="3.40.50.2300">
    <property type="match status" value="2"/>
</dbReference>
<evidence type="ECO:0000259" key="5">
    <source>
        <dbReference type="PROSITE" id="PS50932"/>
    </source>
</evidence>
<feature type="domain" description="HTH lacI-type" evidence="5">
    <location>
        <begin position="13"/>
        <end position="67"/>
    </location>
</feature>
<keyword evidence="7" id="KW-1185">Reference proteome</keyword>
<evidence type="ECO:0000256" key="2">
    <source>
        <dbReference type="ARBA" id="ARBA00023015"/>
    </source>
</evidence>
<evidence type="ECO:0000256" key="1">
    <source>
        <dbReference type="ARBA" id="ARBA00022491"/>
    </source>
</evidence>
<keyword evidence="3 6" id="KW-0238">DNA-binding</keyword>
<proteinExistence type="predicted"/>
<gene>
    <name evidence="6" type="ORF">HNR59_001402</name>
</gene>
<dbReference type="InterPro" id="IPR046335">
    <property type="entry name" value="LacI/GalR-like_sensor"/>
</dbReference>
<protein>
    <submittedName>
        <fullName evidence="6">DNA-binding LacI/PurR family transcriptional regulator</fullName>
    </submittedName>
</protein>
<dbReference type="PROSITE" id="PS50932">
    <property type="entry name" value="HTH_LACI_2"/>
    <property type="match status" value="1"/>
</dbReference>
<dbReference type="GO" id="GO:0000976">
    <property type="term" value="F:transcription cis-regulatory region binding"/>
    <property type="evidence" value="ECO:0007669"/>
    <property type="project" value="TreeGrafter"/>
</dbReference>
<dbReference type="Proteomes" id="UP000533306">
    <property type="component" value="Unassembled WGS sequence"/>
</dbReference>
<accession>A0A7W9S0W4</accession>
<evidence type="ECO:0000313" key="6">
    <source>
        <dbReference type="EMBL" id="MBB6012057.1"/>
    </source>
</evidence>
<keyword evidence="2" id="KW-0805">Transcription regulation</keyword>
<dbReference type="SUPFAM" id="SSF53822">
    <property type="entry name" value="Periplasmic binding protein-like I"/>
    <property type="match status" value="1"/>
</dbReference>
<dbReference type="Pfam" id="PF13377">
    <property type="entry name" value="Peripla_BP_3"/>
    <property type="match status" value="1"/>
</dbReference>
<comment type="caution">
    <text evidence="6">The sequence shown here is derived from an EMBL/GenBank/DDBJ whole genome shotgun (WGS) entry which is preliminary data.</text>
</comment>
<dbReference type="PANTHER" id="PTHR30146">
    <property type="entry name" value="LACI-RELATED TRANSCRIPTIONAL REPRESSOR"/>
    <property type="match status" value="1"/>
</dbReference>
<dbReference type="PANTHER" id="PTHR30146:SF148">
    <property type="entry name" value="HTH-TYPE TRANSCRIPTIONAL REPRESSOR PURR-RELATED"/>
    <property type="match status" value="1"/>
</dbReference>
<dbReference type="Pfam" id="PF00356">
    <property type="entry name" value="LacI"/>
    <property type="match status" value="1"/>
</dbReference>
<dbReference type="InterPro" id="IPR000843">
    <property type="entry name" value="HTH_LacI"/>
</dbReference>